<comment type="caution">
    <text evidence="1">The sequence shown here is derived from an EMBL/GenBank/DDBJ whole genome shotgun (WGS) entry which is preliminary data.</text>
</comment>
<evidence type="ECO:0000313" key="2">
    <source>
        <dbReference type="Proteomes" id="UP000054630"/>
    </source>
</evidence>
<gene>
    <name evidence="1" type="ORF">T07_6998</name>
</gene>
<proteinExistence type="predicted"/>
<evidence type="ECO:0000313" key="1">
    <source>
        <dbReference type="EMBL" id="KRX20475.1"/>
    </source>
</evidence>
<dbReference type="AlphaFoldDB" id="A0A0V0S164"/>
<accession>A0A0V0S164</accession>
<protein>
    <submittedName>
        <fullName evidence="1">Uncharacterized protein</fullName>
    </submittedName>
</protein>
<sequence length="98" mass="10965">MSVTRKIKIFSLEQKLKVCRLMQIGELFRKIAESCGVEADGDDMVSQIKSINLKDAAIYAWNSILVSTLRASWNKLLGCNGECVNQSTDCDDDFTTLQ</sequence>
<dbReference type="Proteomes" id="UP000054630">
    <property type="component" value="Unassembled WGS sequence"/>
</dbReference>
<reference evidence="1 2" key="1">
    <citation type="submission" date="2015-01" db="EMBL/GenBank/DDBJ databases">
        <title>Evolution of Trichinella species and genotypes.</title>
        <authorList>
            <person name="Korhonen P.K."/>
            <person name="Edoardo P."/>
            <person name="Giuseppe L.R."/>
            <person name="Gasser R.B."/>
        </authorList>
    </citation>
    <scope>NUCLEOTIDE SEQUENCE [LARGE SCALE GENOMIC DNA]</scope>
    <source>
        <strain evidence="1">ISS37</strain>
    </source>
</reference>
<keyword evidence="2" id="KW-1185">Reference proteome</keyword>
<dbReference type="EMBL" id="JYDL01000049">
    <property type="protein sequence ID" value="KRX20475.1"/>
    <property type="molecule type" value="Genomic_DNA"/>
</dbReference>
<organism evidence="1 2">
    <name type="scientific">Trichinella nelsoni</name>
    <dbReference type="NCBI Taxonomy" id="6336"/>
    <lineage>
        <taxon>Eukaryota</taxon>
        <taxon>Metazoa</taxon>
        <taxon>Ecdysozoa</taxon>
        <taxon>Nematoda</taxon>
        <taxon>Enoplea</taxon>
        <taxon>Dorylaimia</taxon>
        <taxon>Trichinellida</taxon>
        <taxon>Trichinellidae</taxon>
        <taxon>Trichinella</taxon>
    </lineage>
</organism>
<name>A0A0V0S164_9BILA</name>